<evidence type="ECO:0000259" key="3">
    <source>
        <dbReference type="Pfam" id="PF00144"/>
    </source>
</evidence>
<keyword evidence="6" id="KW-1185">Reference proteome</keyword>
<feature type="domain" description="Beta-lactamase-related" evidence="3">
    <location>
        <begin position="86"/>
        <end position="417"/>
    </location>
</feature>
<dbReference type="PANTHER" id="PTHR46825">
    <property type="entry name" value="D-ALANYL-D-ALANINE-CARBOXYPEPTIDASE/ENDOPEPTIDASE AMPH"/>
    <property type="match status" value="1"/>
</dbReference>
<evidence type="ECO:0000256" key="2">
    <source>
        <dbReference type="SAM" id="SignalP"/>
    </source>
</evidence>
<dbReference type="InterPro" id="IPR001466">
    <property type="entry name" value="Beta-lactam-related"/>
</dbReference>
<organism evidence="5 6">
    <name type="scientific">Serinibacter salmoneus</name>
    <dbReference type="NCBI Taxonomy" id="556530"/>
    <lineage>
        <taxon>Bacteria</taxon>
        <taxon>Bacillati</taxon>
        <taxon>Actinomycetota</taxon>
        <taxon>Actinomycetes</taxon>
        <taxon>Micrococcales</taxon>
        <taxon>Beutenbergiaceae</taxon>
        <taxon>Serinibacter</taxon>
    </lineage>
</organism>
<sequence length="563" mass="58177">MSSPRATTRIRRTRPALIAACTALLALATACTPEDGESPDPTPSAAPEDATTDGSITGDLTLSDLGPDGDTTVFPGGSAQAAVDQVEQVVDQVLADTGVPGAAVAIVTGDEVLYTGGFGVRDLTTGEPVDAETVFQIASVSKSVGATVVATQVTDGVVSWDDPSHTYLPELELSDAWVSEHVTIGDLYSHRTGLPHAAGDLLEDIGYDRTEILQRLVYQPLNPFRTSYAYANYGTTAGGEAVAHAAGTTWEDLSQDALYDPLGMTSTSSRHVDYEAAANRATLHMYLGDGEFEHVAERDPDPQSPAGGVSSTASDLALWLQLLLNDGVGPQGQELIAPEALQPAITPQSFSAPASVPQARSGSYGYGFNVGVTAGGQPKLSHSGAFVIGTGTSFVVLPGLDVAVVALTNGGPVGAAEAITASLADLAEYGEVTRDWAAGYGALFEPYHAPVGDLAEQDPPADAAAPQDLATYTGAWENDYYGEAVVSVAGETLVAELGPDGGYVLELQPWDGDTFAFVPTGENAPLGSLSSATFTVPDGTARAETMTLEFFDATGLGTWTRAN</sequence>
<dbReference type="AlphaFoldDB" id="A0A2A9D1J4"/>
<dbReference type="PROSITE" id="PS51257">
    <property type="entry name" value="PROKAR_LIPOPROTEIN"/>
    <property type="match status" value="1"/>
</dbReference>
<dbReference type="Pfam" id="PF11954">
    <property type="entry name" value="DUF3471"/>
    <property type="match status" value="1"/>
</dbReference>
<feature type="chain" id="PRO_5038683495" evidence="2">
    <location>
        <begin position="31"/>
        <end position="563"/>
    </location>
</feature>
<dbReference type="PANTHER" id="PTHR46825:SF15">
    <property type="entry name" value="BETA-LACTAMASE-RELATED DOMAIN-CONTAINING PROTEIN"/>
    <property type="match status" value="1"/>
</dbReference>
<dbReference type="SUPFAM" id="SSF56601">
    <property type="entry name" value="beta-lactamase/transpeptidase-like"/>
    <property type="match status" value="1"/>
</dbReference>
<dbReference type="InterPro" id="IPR021860">
    <property type="entry name" value="Peptidase_S12_Pab87-rel_C"/>
</dbReference>
<evidence type="ECO:0000313" key="6">
    <source>
        <dbReference type="Proteomes" id="UP000224915"/>
    </source>
</evidence>
<feature type="region of interest" description="Disordered" evidence="1">
    <location>
        <begin position="32"/>
        <end position="77"/>
    </location>
</feature>
<proteinExistence type="predicted"/>
<feature type="signal peptide" evidence="2">
    <location>
        <begin position="1"/>
        <end position="30"/>
    </location>
</feature>
<name>A0A2A9D1J4_9MICO</name>
<dbReference type="Pfam" id="PF00144">
    <property type="entry name" value="Beta-lactamase"/>
    <property type="match status" value="1"/>
</dbReference>
<gene>
    <name evidence="5" type="ORF">ATL40_2161</name>
</gene>
<reference evidence="5 6" key="1">
    <citation type="submission" date="2017-10" db="EMBL/GenBank/DDBJ databases">
        <title>Sequencing the genomes of 1000 actinobacteria strains.</title>
        <authorList>
            <person name="Klenk H.-P."/>
        </authorList>
    </citation>
    <scope>NUCLEOTIDE SEQUENCE [LARGE SCALE GENOMIC DNA]</scope>
    <source>
        <strain evidence="5 6">DSM 21801</strain>
    </source>
</reference>
<dbReference type="RefSeq" id="WP_211283106.1">
    <property type="nucleotide sequence ID" value="NZ_PDJD01000001.1"/>
</dbReference>
<protein>
    <submittedName>
        <fullName evidence="5">CubicO group peptidase (Beta-lactamase class C family)</fullName>
    </submittedName>
</protein>
<dbReference type="InterPro" id="IPR050491">
    <property type="entry name" value="AmpC-like"/>
</dbReference>
<dbReference type="Proteomes" id="UP000224915">
    <property type="component" value="Unassembled WGS sequence"/>
</dbReference>
<evidence type="ECO:0000313" key="5">
    <source>
        <dbReference type="EMBL" id="PFG20557.1"/>
    </source>
</evidence>
<dbReference type="InterPro" id="IPR012338">
    <property type="entry name" value="Beta-lactam/transpept-like"/>
</dbReference>
<evidence type="ECO:0000256" key="1">
    <source>
        <dbReference type="SAM" id="MobiDB-lite"/>
    </source>
</evidence>
<keyword evidence="2" id="KW-0732">Signal</keyword>
<dbReference type="Gene3D" id="2.40.128.600">
    <property type="match status" value="1"/>
</dbReference>
<comment type="caution">
    <text evidence="5">The sequence shown here is derived from an EMBL/GenBank/DDBJ whole genome shotgun (WGS) entry which is preliminary data.</text>
</comment>
<dbReference type="EMBL" id="PDJD01000001">
    <property type="protein sequence ID" value="PFG20557.1"/>
    <property type="molecule type" value="Genomic_DNA"/>
</dbReference>
<accession>A0A2A9D1J4</accession>
<evidence type="ECO:0000259" key="4">
    <source>
        <dbReference type="Pfam" id="PF11954"/>
    </source>
</evidence>
<feature type="domain" description="Peptidase S12 Pab87-related C-terminal" evidence="4">
    <location>
        <begin position="459"/>
        <end position="549"/>
    </location>
</feature>
<dbReference type="Gene3D" id="3.40.710.10">
    <property type="entry name" value="DD-peptidase/beta-lactamase superfamily"/>
    <property type="match status" value="1"/>
</dbReference>